<reference evidence="1" key="2">
    <citation type="submission" date="2021-09" db="EMBL/GenBank/DDBJ databases">
        <authorList>
            <person name="Gilroy R."/>
        </authorList>
    </citation>
    <scope>NUCLEOTIDE SEQUENCE</scope>
    <source>
        <strain evidence="1">ChiGjej2B2-19336</strain>
    </source>
</reference>
<evidence type="ECO:0000313" key="2">
    <source>
        <dbReference type="Proteomes" id="UP000698963"/>
    </source>
</evidence>
<proteinExistence type="predicted"/>
<organism evidence="1 2">
    <name type="scientific">Mailhella massiliensis</name>
    <dbReference type="NCBI Taxonomy" id="1903261"/>
    <lineage>
        <taxon>Bacteria</taxon>
        <taxon>Pseudomonadati</taxon>
        <taxon>Thermodesulfobacteriota</taxon>
        <taxon>Desulfovibrionia</taxon>
        <taxon>Desulfovibrionales</taxon>
        <taxon>Desulfovibrionaceae</taxon>
        <taxon>Mailhella</taxon>
    </lineage>
</organism>
<feature type="non-terminal residue" evidence="1">
    <location>
        <position position="1"/>
    </location>
</feature>
<sequence>PFNGMNRLSWNNGNLTVTPDNSDSTIWFAGLGGEFTMFDPLRLAMDFYYSGTDNGNSSTERGGWYVAALAEYKLPWFVPTLKGWYASGDDSKVTNGSEQPLFLSGGFKPGASSYFKGRFNIANTIDNGSAGGTWGISAQLNKISFLDDLSHDLRVTYFRGTNSSNMPNIINNVYGGSVSPSNYLTTKDHVVEVDFDTTYQIYKNFVSVLELSYAFQDFDGNVWRNAAGDNGDFSNAWRAALNFRYKF</sequence>
<evidence type="ECO:0000313" key="1">
    <source>
        <dbReference type="EMBL" id="HJD96050.1"/>
    </source>
</evidence>
<dbReference type="Proteomes" id="UP000698963">
    <property type="component" value="Unassembled WGS sequence"/>
</dbReference>
<dbReference type="AlphaFoldDB" id="A0A921DQ36"/>
<protein>
    <submittedName>
        <fullName evidence="1">Uncharacterized protein</fullName>
    </submittedName>
</protein>
<dbReference type="EMBL" id="DYZA01000004">
    <property type="protein sequence ID" value="HJD96050.1"/>
    <property type="molecule type" value="Genomic_DNA"/>
</dbReference>
<accession>A0A921DQ36</accession>
<comment type="caution">
    <text evidence="1">The sequence shown here is derived from an EMBL/GenBank/DDBJ whole genome shotgun (WGS) entry which is preliminary data.</text>
</comment>
<reference evidence="1" key="1">
    <citation type="journal article" date="2021" name="PeerJ">
        <title>Extensive microbial diversity within the chicken gut microbiome revealed by metagenomics and culture.</title>
        <authorList>
            <person name="Gilroy R."/>
            <person name="Ravi A."/>
            <person name="Getino M."/>
            <person name="Pursley I."/>
            <person name="Horton D.L."/>
            <person name="Alikhan N.F."/>
            <person name="Baker D."/>
            <person name="Gharbi K."/>
            <person name="Hall N."/>
            <person name="Watson M."/>
            <person name="Adriaenssens E.M."/>
            <person name="Foster-Nyarko E."/>
            <person name="Jarju S."/>
            <person name="Secka A."/>
            <person name="Antonio M."/>
            <person name="Oren A."/>
            <person name="Chaudhuri R.R."/>
            <person name="La Ragione R."/>
            <person name="Hildebrand F."/>
            <person name="Pallen M.J."/>
        </authorList>
    </citation>
    <scope>NUCLEOTIDE SEQUENCE</scope>
    <source>
        <strain evidence="1">ChiGjej2B2-19336</strain>
    </source>
</reference>
<gene>
    <name evidence="1" type="ORF">K8W16_00155</name>
</gene>
<name>A0A921DQ36_9BACT</name>